<dbReference type="Proteomes" id="UP000314294">
    <property type="component" value="Unassembled WGS sequence"/>
</dbReference>
<evidence type="ECO:0000313" key="2">
    <source>
        <dbReference type="EMBL" id="TNN82233.1"/>
    </source>
</evidence>
<dbReference type="EMBL" id="SRLO01000041">
    <property type="protein sequence ID" value="TNN82233.1"/>
    <property type="molecule type" value="Genomic_DNA"/>
</dbReference>
<evidence type="ECO:0000313" key="3">
    <source>
        <dbReference type="Proteomes" id="UP000314294"/>
    </source>
</evidence>
<protein>
    <submittedName>
        <fullName evidence="2">Uncharacterized protein</fullName>
    </submittedName>
</protein>
<organism evidence="2 3">
    <name type="scientific">Liparis tanakae</name>
    <name type="common">Tanaka's snailfish</name>
    <dbReference type="NCBI Taxonomy" id="230148"/>
    <lineage>
        <taxon>Eukaryota</taxon>
        <taxon>Metazoa</taxon>
        <taxon>Chordata</taxon>
        <taxon>Craniata</taxon>
        <taxon>Vertebrata</taxon>
        <taxon>Euteleostomi</taxon>
        <taxon>Actinopterygii</taxon>
        <taxon>Neopterygii</taxon>
        <taxon>Teleostei</taxon>
        <taxon>Neoteleostei</taxon>
        <taxon>Acanthomorphata</taxon>
        <taxon>Eupercaria</taxon>
        <taxon>Perciformes</taxon>
        <taxon>Cottioidei</taxon>
        <taxon>Cottales</taxon>
        <taxon>Liparidae</taxon>
        <taxon>Liparis</taxon>
    </lineage>
</organism>
<evidence type="ECO:0000256" key="1">
    <source>
        <dbReference type="SAM" id="MobiDB-lite"/>
    </source>
</evidence>
<proteinExistence type="predicted"/>
<accession>A0A4Z2IYB1</accession>
<dbReference type="AlphaFoldDB" id="A0A4Z2IYB1"/>
<gene>
    <name evidence="2" type="ORF">EYF80_007601</name>
</gene>
<feature type="region of interest" description="Disordered" evidence="1">
    <location>
        <begin position="1"/>
        <end position="30"/>
    </location>
</feature>
<comment type="caution">
    <text evidence="2">The sequence shown here is derived from an EMBL/GenBank/DDBJ whole genome shotgun (WGS) entry which is preliminary data.</text>
</comment>
<keyword evidence="3" id="KW-1185">Reference proteome</keyword>
<feature type="compositionally biased region" description="Basic and acidic residues" evidence="1">
    <location>
        <begin position="13"/>
        <end position="30"/>
    </location>
</feature>
<sequence length="75" mass="8344">MGLEGEGVETEEEIKRNQSEERGRGEDRTMKHPSVACLLTPRNCLQPCQPRQFPTSVFLFSFLPPLSLPPTGSDA</sequence>
<name>A0A4Z2IYB1_9TELE</name>
<feature type="compositionally biased region" description="Acidic residues" evidence="1">
    <location>
        <begin position="1"/>
        <end position="12"/>
    </location>
</feature>
<reference evidence="2 3" key="1">
    <citation type="submission" date="2019-03" db="EMBL/GenBank/DDBJ databases">
        <title>First draft genome of Liparis tanakae, snailfish: a comprehensive survey of snailfish specific genes.</title>
        <authorList>
            <person name="Kim W."/>
            <person name="Song I."/>
            <person name="Jeong J.-H."/>
            <person name="Kim D."/>
            <person name="Kim S."/>
            <person name="Ryu S."/>
            <person name="Song J.Y."/>
            <person name="Lee S.K."/>
        </authorList>
    </citation>
    <scope>NUCLEOTIDE SEQUENCE [LARGE SCALE GENOMIC DNA]</scope>
    <source>
        <tissue evidence="2">Muscle</tissue>
    </source>
</reference>